<name>A0ABD3L395_EUCGL</name>
<sequence>MGDSVDGGFAELTQPNEATQEEDFAGDAWQQHSRGFSGGMSVRQRDGSPSFTARGIDRRRWGLDAWRWLSSIKDGLTQWEGAS</sequence>
<evidence type="ECO:0000313" key="3">
    <source>
        <dbReference type="Proteomes" id="UP001634007"/>
    </source>
</evidence>
<evidence type="ECO:0000256" key="1">
    <source>
        <dbReference type="SAM" id="MobiDB-lite"/>
    </source>
</evidence>
<dbReference type="AlphaFoldDB" id="A0ABD3L395"/>
<gene>
    <name evidence="2" type="ORF">ACJRO7_015347</name>
</gene>
<feature type="region of interest" description="Disordered" evidence="1">
    <location>
        <begin position="1"/>
        <end position="54"/>
    </location>
</feature>
<protein>
    <submittedName>
        <fullName evidence="2">Uncharacterized protein</fullName>
    </submittedName>
</protein>
<organism evidence="2 3">
    <name type="scientific">Eucalyptus globulus</name>
    <name type="common">Tasmanian blue gum</name>
    <dbReference type="NCBI Taxonomy" id="34317"/>
    <lineage>
        <taxon>Eukaryota</taxon>
        <taxon>Viridiplantae</taxon>
        <taxon>Streptophyta</taxon>
        <taxon>Embryophyta</taxon>
        <taxon>Tracheophyta</taxon>
        <taxon>Spermatophyta</taxon>
        <taxon>Magnoliopsida</taxon>
        <taxon>eudicotyledons</taxon>
        <taxon>Gunneridae</taxon>
        <taxon>Pentapetalae</taxon>
        <taxon>rosids</taxon>
        <taxon>malvids</taxon>
        <taxon>Myrtales</taxon>
        <taxon>Myrtaceae</taxon>
        <taxon>Myrtoideae</taxon>
        <taxon>Eucalypteae</taxon>
        <taxon>Eucalyptus</taxon>
    </lineage>
</organism>
<comment type="caution">
    <text evidence="2">The sequence shown here is derived from an EMBL/GenBank/DDBJ whole genome shotgun (WGS) entry which is preliminary data.</text>
</comment>
<dbReference type="EMBL" id="JBJKBG010000003">
    <property type="protein sequence ID" value="KAL3746374.1"/>
    <property type="molecule type" value="Genomic_DNA"/>
</dbReference>
<accession>A0ABD3L395</accession>
<proteinExistence type="predicted"/>
<feature type="non-terminal residue" evidence="2">
    <location>
        <position position="83"/>
    </location>
</feature>
<reference evidence="2 3" key="1">
    <citation type="submission" date="2024-11" db="EMBL/GenBank/DDBJ databases">
        <title>Chromosome-level genome assembly of Eucalyptus globulus Labill. provides insights into its genome evolution.</title>
        <authorList>
            <person name="Li X."/>
        </authorList>
    </citation>
    <scope>NUCLEOTIDE SEQUENCE [LARGE SCALE GENOMIC DNA]</scope>
    <source>
        <strain evidence="2">CL2024</strain>
        <tissue evidence="2">Fresh tender leaves</tissue>
    </source>
</reference>
<dbReference type="Proteomes" id="UP001634007">
    <property type="component" value="Unassembled WGS sequence"/>
</dbReference>
<keyword evidence="3" id="KW-1185">Reference proteome</keyword>
<evidence type="ECO:0000313" key="2">
    <source>
        <dbReference type="EMBL" id="KAL3746374.1"/>
    </source>
</evidence>